<name>A0A3R9Q905_STRMT</name>
<proteinExistence type="predicted"/>
<reference evidence="1 2" key="1">
    <citation type="submission" date="2018-11" db="EMBL/GenBank/DDBJ databases">
        <title>Species Designations Belie Phenotypic and Genotypic Heterogeneity in Oral Streptococci.</title>
        <authorList>
            <person name="Velsko I."/>
        </authorList>
    </citation>
    <scope>NUCLEOTIDE SEQUENCE [LARGE SCALE GENOMIC DNA]</scope>
    <source>
        <strain evidence="1 2">BCA12</strain>
    </source>
</reference>
<dbReference type="AlphaFoldDB" id="A0A3R9Q905"/>
<dbReference type="Proteomes" id="UP000277742">
    <property type="component" value="Unassembled WGS sequence"/>
</dbReference>
<dbReference type="EMBL" id="RJNR01000010">
    <property type="protein sequence ID" value="RSI80380.1"/>
    <property type="molecule type" value="Genomic_DNA"/>
</dbReference>
<comment type="caution">
    <text evidence="1">The sequence shown here is derived from an EMBL/GenBank/DDBJ whole genome shotgun (WGS) entry which is preliminary data.</text>
</comment>
<sequence>MGDSVEIKLILFENLFKPRQRRLAVLKYSLRLVS</sequence>
<gene>
    <name evidence="1" type="ORF">D8855_07255</name>
</gene>
<accession>A0A3R9Q905</accession>
<evidence type="ECO:0000313" key="2">
    <source>
        <dbReference type="Proteomes" id="UP000277742"/>
    </source>
</evidence>
<protein>
    <submittedName>
        <fullName evidence="1">Uncharacterized protein</fullName>
    </submittedName>
</protein>
<organism evidence="1 2">
    <name type="scientific">Streptococcus mitis</name>
    <dbReference type="NCBI Taxonomy" id="28037"/>
    <lineage>
        <taxon>Bacteria</taxon>
        <taxon>Bacillati</taxon>
        <taxon>Bacillota</taxon>
        <taxon>Bacilli</taxon>
        <taxon>Lactobacillales</taxon>
        <taxon>Streptococcaceae</taxon>
        <taxon>Streptococcus</taxon>
        <taxon>Streptococcus mitis group</taxon>
    </lineage>
</organism>
<evidence type="ECO:0000313" key="1">
    <source>
        <dbReference type="EMBL" id="RSI80380.1"/>
    </source>
</evidence>